<accession>K2RHK6</accession>
<proteinExistence type="predicted"/>
<dbReference type="HOGENOM" id="CLU_004835_5_1_1"/>
<dbReference type="Proteomes" id="UP000007129">
    <property type="component" value="Unassembled WGS sequence"/>
</dbReference>
<dbReference type="PANTHER" id="PTHR47785">
    <property type="entry name" value="ZN(II)2CYS6 TRANSCRIPTION FACTOR (EUROFUNG)-RELATED-RELATED"/>
    <property type="match status" value="1"/>
</dbReference>
<evidence type="ECO:0000256" key="1">
    <source>
        <dbReference type="SAM" id="MobiDB-lite"/>
    </source>
</evidence>
<comment type="caution">
    <text evidence="2">The sequence shown here is derived from an EMBL/GenBank/DDBJ whole genome shotgun (WGS) entry which is preliminary data.</text>
</comment>
<evidence type="ECO:0000313" key="2">
    <source>
        <dbReference type="EMBL" id="EKG09579.1"/>
    </source>
</evidence>
<evidence type="ECO:0000313" key="3">
    <source>
        <dbReference type="Proteomes" id="UP000007129"/>
    </source>
</evidence>
<feature type="compositionally biased region" description="Polar residues" evidence="1">
    <location>
        <begin position="74"/>
        <end position="89"/>
    </location>
</feature>
<name>K2RHK6_MACPH</name>
<dbReference type="OrthoDB" id="5244761at2759"/>
<dbReference type="eggNOG" id="ENOG502QT5J">
    <property type="taxonomic scope" value="Eukaryota"/>
</dbReference>
<dbReference type="VEuPathDB" id="FungiDB:MPH_13366"/>
<dbReference type="PANTHER" id="PTHR47785:SF4">
    <property type="entry name" value="ZN(II)2CYS6 TRANSCRIPTION FACTOR (EUROFUNG)"/>
    <property type="match status" value="1"/>
</dbReference>
<protein>
    <submittedName>
        <fullName evidence="2">Uncharacterized protein</fullName>
    </submittedName>
</protein>
<dbReference type="InParanoid" id="K2RHK6"/>
<organism evidence="2 3">
    <name type="scientific">Macrophomina phaseolina (strain MS6)</name>
    <name type="common">Charcoal rot fungus</name>
    <dbReference type="NCBI Taxonomy" id="1126212"/>
    <lineage>
        <taxon>Eukaryota</taxon>
        <taxon>Fungi</taxon>
        <taxon>Dikarya</taxon>
        <taxon>Ascomycota</taxon>
        <taxon>Pezizomycotina</taxon>
        <taxon>Dothideomycetes</taxon>
        <taxon>Dothideomycetes incertae sedis</taxon>
        <taxon>Botryosphaeriales</taxon>
        <taxon>Botryosphaeriaceae</taxon>
        <taxon>Macrophomina</taxon>
    </lineage>
</organism>
<dbReference type="InterPro" id="IPR053181">
    <property type="entry name" value="EcdB-like_regulator"/>
</dbReference>
<dbReference type="AlphaFoldDB" id="K2RHK6"/>
<feature type="compositionally biased region" description="Polar residues" evidence="1">
    <location>
        <begin position="96"/>
        <end position="107"/>
    </location>
</feature>
<feature type="region of interest" description="Disordered" evidence="1">
    <location>
        <begin position="1"/>
        <end position="22"/>
    </location>
</feature>
<sequence>MRNSRAISAVSMGRNASTRKCPCQSKPILGPLQNHSDMLIQFRQDRTLQDIETKVNALLEKVTSIPDSLDRIEQQVQGKNGKNTRTTPSDEPLTAMSATTEESNGSAYESVRERTLSKLPTIAAKAQSAATHFQASNVSGAVKPVQKQVPEVFEVETRLPAEHTAAAHITLMNWPAMQQFFKGIVRSGTNYPREQEERRGVLELYGRGEDAEFSDGVNDGVRATEGVEGDLASFPTLSSGGENWDIRLTAAATGASNDQSDPQYILGRPKPHGALELDLSTLRRLFQSYLSHMHPLQPFLDKEILVSMVEQFIQRYSPDLEKDITTSPSTALELDLTLNLKRRRSDNRTLSGQESRAPLCRASHIERTIGNAIVLLVLAIGRICEHKMRLPGSLRSPATGACGSLQTPAINSPPAAIRSWHASTHSTFPSISSPRSDGTRLIMRTSSTKRSDIPDREEMAALDVDITPGLAYYTYAVEILGTVYGGNSLSHGQAGVLACLYMGQLARVMESWGWICYACRVCGVLIDKHKESLLPVTLESDVSESMNLQEVVLRIPGGAGQAVSPKMKNVLVFQFIYTRRHRLAPLRRRIGCTSRPVSSFERSLIGSACLSIPNVR</sequence>
<gene>
    <name evidence="2" type="ORF">MPH_13366</name>
</gene>
<dbReference type="STRING" id="1126212.K2RHK6"/>
<reference evidence="2 3" key="1">
    <citation type="journal article" date="2012" name="BMC Genomics">
        <title>Tools to kill: Genome of one of the most destructive plant pathogenic fungi Macrophomina phaseolina.</title>
        <authorList>
            <person name="Islam M.S."/>
            <person name="Haque M.S."/>
            <person name="Islam M.M."/>
            <person name="Emdad E.M."/>
            <person name="Halim A."/>
            <person name="Hossen Q.M.M."/>
            <person name="Hossain M.Z."/>
            <person name="Ahmed B."/>
            <person name="Rahim S."/>
            <person name="Rahman M.S."/>
            <person name="Alam M.M."/>
            <person name="Hou S."/>
            <person name="Wan X."/>
            <person name="Saito J.A."/>
            <person name="Alam M."/>
        </authorList>
    </citation>
    <scope>NUCLEOTIDE SEQUENCE [LARGE SCALE GENOMIC DNA]</scope>
    <source>
        <strain evidence="2 3">MS6</strain>
    </source>
</reference>
<feature type="region of interest" description="Disordered" evidence="1">
    <location>
        <begin position="73"/>
        <end position="111"/>
    </location>
</feature>
<dbReference type="EMBL" id="AHHD01000610">
    <property type="protein sequence ID" value="EKG09579.1"/>
    <property type="molecule type" value="Genomic_DNA"/>
</dbReference>